<dbReference type="EMBL" id="WUUL01000003">
    <property type="protein sequence ID" value="MXQ53162.1"/>
    <property type="molecule type" value="Genomic_DNA"/>
</dbReference>
<gene>
    <name evidence="1" type="ORF">GSM42_05325</name>
</gene>
<sequence length="68" mass="7476">MIDLLANPNPSMGRAKFIENVIAYLQLSGNSYIERVGPNNGPPKELYSLRPDQMVVVVGNTTQPIAVY</sequence>
<accession>A0A6I4VYL4</accession>
<dbReference type="Pfam" id="PF04860">
    <property type="entry name" value="Phage_portal"/>
    <property type="match status" value="1"/>
</dbReference>
<name>A0A6I4VYL4_9BACL</name>
<keyword evidence="2" id="KW-1185">Reference proteome</keyword>
<protein>
    <submittedName>
        <fullName evidence="1">Phage portal protein</fullName>
    </submittedName>
</protein>
<dbReference type="InterPro" id="IPR006944">
    <property type="entry name" value="Phage/GTA_portal"/>
</dbReference>
<evidence type="ECO:0000313" key="2">
    <source>
        <dbReference type="Proteomes" id="UP000430692"/>
    </source>
</evidence>
<comment type="caution">
    <text evidence="1">The sequence shown here is derived from an EMBL/GenBank/DDBJ whole genome shotgun (WGS) entry which is preliminary data.</text>
</comment>
<reference evidence="1 2" key="1">
    <citation type="submission" date="2019-12" db="EMBL/GenBank/DDBJ databases">
        <title>Whole-genome analyses of novel actinobacteria.</title>
        <authorList>
            <person name="Sahin N."/>
            <person name="Saygin H."/>
        </authorList>
    </citation>
    <scope>NUCLEOTIDE SEQUENCE [LARGE SCALE GENOMIC DNA]</scope>
    <source>
        <strain evidence="1 2">KC615</strain>
    </source>
</reference>
<evidence type="ECO:0000313" key="1">
    <source>
        <dbReference type="EMBL" id="MXQ53162.1"/>
    </source>
</evidence>
<dbReference type="RefSeq" id="WP_160800527.1">
    <property type="nucleotide sequence ID" value="NZ_WUUL01000003.1"/>
</dbReference>
<organism evidence="1 2">
    <name type="scientific">Shimazuella alba</name>
    <dbReference type="NCBI Taxonomy" id="2690964"/>
    <lineage>
        <taxon>Bacteria</taxon>
        <taxon>Bacillati</taxon>
        <taxon>Bacillota</taxon>
        <taxon>Bacilli</taxon>
        <taxon>Bacillales</taxon>
        <taxon>Thermoactinomycetaceae</taxon>
        <taxon>Shimazuella</taxon>
    </lineage>
</organism>
<dbReference type="AlphaFoldDB" id="A0A6I4VYL4"/>
<dbReference type="Proteomes" id="UP000430692">
    <property type="component" value="Unassembled WGS sequence"/>
</dbReference>
<proteinExistence type="predicted"/>